<evidence type="ECO:0000313" key="4">
    <source>
        <dbReference type="Proteomes" id="UP000288351"/>
    </source>
</evidence>
<proteinExistence type="predicted"/>
<evidence type="ECO:0000313" key="3">
    <source>
        <dbReference type="EMBL" id="GCB93276.1"/>
    </source>
</evidence>
<feature type="domain" description="VanZ-like" evidence="2">
    <location>
        <begin position="70"/>
        <end position="152"/>
    </location>
</feature>
<dbReference type="RefSeq" id="WP_016574293.1">
    <property type="nucleotide sequence ID" value="NZ_BHXC01000007.1"/>
</dbReference>
<protein>
    <recommendedName>
        <fullName evidence="2">VanZ-like domain-containing protein</fullName>
    </recommendedName>
</protein>
<feature type="transmembrane region" description="Helical" evidence="1">
    <location>
        <begin position="83"/>
        <end position="99"/>
    </location>
</feature>
<organism evidence="3 4">
    <name type="scientific">Streptomyces noursei</name>
    <name type="common">Streptomyces albulus</name>
    <dbReference type="NCBI Taxonomy" id="1971"/>
    <lineage>
        <taxon>Bacteria</taxon>
        <taxon>Bacillati</taxon>
        <taxon>Actinomycetota</taxon>
        <taxon>Actinomycetes</taxon>
        <taxon>Kitasatosporales</taxon>
        <taxon>Streptomycetaceae</taxon>
        <taxon>Streptomyces</taxon>
    </lineage>
</organism>
<evidence type="ECO:0000256" key="1">
    <source>
        <dbReference type="SAM" id="Phobius"/>
    </source>
</evidence>
<keyword evidence="1" id="KW-1133">Transmembrane helix</keyword>
<feature type="transmembrane region" description="Helical" evidence="1">
    <location>
        <begin position="106"/>
        <end position="125"/>
    </location>
</feature>
<dbReference type="Pfam" id="PF04892">
    <property type="entry name" value="VanZ"/>
    <property type="match status" value="1"/>
</dbReference>
<dbReference type="Proteomes" id="UP000288351">
    <property type="component" value="Unassembled WGS sequence"/>
</dbReference>
<gene>
    <name evidence="3" type="ORF">SALB_06057</name>
</gene>
<reference evidence="3 4" key="1">
    <citation type="journal article" date="2019" name="Microbiol. Resour. Announc.">
        <title>Draft Genome Sequence of the Most Traditional epsilon-Poly-l-Lysine Producer, Streptomyces albulus NBRC14147.</title>
        <authorList>
            <person name="Yamanaka K."/>
            <person name="Hamano Y."/>
        </authorList>
    </citation>
    <scope>NUCLEOTIDE SEQUENCE [LARGE SCALE GENOMIC DNA]</scope>
    <source>
        <strain evidence="3 4">NBRC 14147</strain>
    </source>
</reference>
<feature type="transmembrane region" description="Helical" evidence="1">
    <location>
        <begin position="137"/>
        <end position="158"/>
    </location>
</feature>
<dbReference type="EMBL" id="BHXC01000007">
    <property type="protein sequence ID" value="GCB93276.1"/>
    <property type="molecule type" value="Genomic_DNA"/>
</dbReference>
<comment type="caution">
    <text evidence="3">The sequence shown here is derived from an EMBL/GenBank/DDBJ whole genome shotgun (WGS) entry which is preliminary data.</text>
</comment>
<accession>A0A401R6M5</accession>
<sequence>MLEAVFKGHLAFVIIAVIISAGLGTAVYLFSRSRTDRPLYLALWCSSVASTLCLTLWSTGSTQGSGTCVINLKVFEPFTTEQGILNCLLFVPTGFLGVLTTRRTLLGAASGVLMSAVIETTQGALPVIGRSCDTSDFVSNSVGSILGAIAAFTLLKAARGNVAPWRPNTSRMTVVCVSLTAALGVIWATSIQPRLVAATESMASADSEQRDAITQVVRQAFGDRYTIGEVKFASSGDSGRGTVMAILPGGYVQVNWPDREDITASLDMSDDGKPSGFPVPGAPAKITSAEQAKEIALIYAKAHFPWGVPGSDVQVSAVGENAGLGWLVSWRRYRENVLMPMRLDVQIDRAGRVSQLSTREASDVDVPAILLDKDKAARRAMIAVPGCEKAEAGELLAVRRGVDWHAVWRILVTCKNSSTITHVNAHTGAIEGKEEHPHVTS</sequence>
<feature type="transmembrane region" description="Helical" evidence="1">
    <location>
        <begin position="38"/>
        <end position="57"/>
    </location>
</feature>
<dbReference type="InterPro" id="IPR006976">
    <property type="entry name" value="VanZ-like"/>
</dbReference>
<evidence type="ECO:0000259" key="2">
    <source>
        <dbReference type="Pfam" id="PF04892"/>
    </source>
</evidence>
<dbReference type="AlphaFoldDB" id="A0A401R6M5"/>
<keyword evidence="1" id="KW-0812">Transmembrane</keyword>
<name>A0A401R6M5_STRNR</name>
<feature type="transmembrane region" description="Helical" evidence="1">
    <location>
        <begin position="170"/>
        <end position="189"/>
    </location>
</feature>
<feature type="transmembrane region" description="Helical" evidence="1">
    <location>
        <begin position="12"/>
        <end position="31"/>
    </location>
</feature>
<keyword evidence="1" id="KW-0472">Membrane</keyword>